<dbReference type="Proteomes" id="UP000593892">
    <property type="component" value="Chromosome"/>
</dbReference>
<dbReference type="EMBL" id="CP063849">
    <property type="protein sequence ID" value="QOY87637.1"/>
    <property type="molecule type" value="Genomic_DNA"/>
</dbReference>
<accession>A0A7S7SJ30</accession>
<dbReference type="RefSeq" id="WP_194449304.1">
    <property type="nucleotide sequence ID" value="NZ_CP063849.1"/>
</dbReference>
<dbReference type="GO" id="GO:0016052">
    <property type="term" value="P:carbohydrate catabolic process"/>
    <property type="evidence" value="ECO:0007669"/>
    <property type="project" value="TreeGrafter"/>
</dbReference>
<dbReference type="GO" id="GO:0004139">
    <property type="term" value="F:deoxyribose-phosphate aldolase activity"/>
    <property type="evidence" value="ECO:0007669"/>
    <property type="project" value="InterPro"/>
</dbReference>
<dbReference type="KEGG" id="pfer:IRI77_33610"/>
<protein>
    <recommendedName>
        <fullName evidence="5">Deoxyribose-phosphate aldolase</fullName>
    </recommendedName>
</protein>
<sequence>MNPATETAVEFKTYEDLAQRLEYAVLRPDFTDEEVSDGIQRGQTAGVACITVRPSDLDFAVRMLSGTPILPASTAGYPEGGQTTGVKLYEARDLIRRGAKEIETVPNLGKLLSRQFQHVETELLQMGRSCLEAGVTLKVILDHPRLTEDLKVIGMKICKRCEVTFVSLPAADLLLGKRVLKDVCRMKVSSGVTTLDEVLAACAGGAERLHVEDPIALLAEWRARLDAQRAASDAEPPLTN</sequence>
<evidence type="ECO:0000256" key="1">
    <source>
        <dbReference type="ARBA" id="ARBA00022490"/>
    </source>
</evidence>
<dbReference type="InterPro" id="IPR011343">
    <property type="entry name" value="DeoC"/>
</dbReference>
<evidence type="ECO:0008006" key="5">
    <source>
        <dbReference type="Google" id="ProtNLM"/>
    </source>
</evidence>
<evidence type="ECO:0000313" key="4">
    <source>
        <dbReference type="Proteomes" id="UP000593892"/>
    </source>
</evidence>
<dbReference type="InterPro" id="IPR002915">
    <property type="entry name" value="DeoC/FbaB/LacD_aldolase"/>
</dbReference>
<dbReference type="SMART" id="SM01133">
    <property type="entry name" value="DeoC"/>
    <property type="match status" value="1"/>
</dbReference>
<proteinExistence type="predicted"/>
<evidence type="ECO:0000313" key="3">
    <source>
        <dbReference type="EMBL" id="QOY87637.1"/>
    </source>
</evidence>
<dbReference type="PANTHER" id="PTHR10889">
    <property type="entry name" value="DEOXYRIBOSE-PHOSPHATE ALDOLASE"/>
    <property type="match status" value="1"/>
</dbReference>
<organism evidence="3 4">
    <name type="scientific">Paludibaculum fermentans</name>
    <dbReference type="NCBI Taxonomy" id="1473598"/>
    <lineage>
        <taxon>Bacteria</taxon>
        <taxon>Pseudomonadati</taxon>
        <taxon>Acidobacteriota</taxon>
        <taxon>Terriglobia</taxon>
        <taxon>Bryobacterales</taxon>
        <taxon>Bryobacteraceae</taxon>
        <taxon>Paludibaculum</taxon>
    </lineage>
</organism>
<gene>
    <name evidence="3" type="ORF">IRI77_33610</name>
</gene>
<dbReference type="GO" id="GO:0009264">
    <property type="term" value="P:deoxyribonucleotide catabolic process"/>
    <property type="evidence" value="ECO:0007669"/>
    <property type="project" value="InterPro"/>
</dbReference>
<dbReference type="GO" id="GO:0005737">
    <property type="term" value="C:cytoplasm"/>
    <property type="evidence" value="ECO:0007669"/>
    <property type="project" value="InterPro"/>
</dbReference>
<dbReference type="InterPro" id="IPR013785">
    <property type="entry name" value="Aldolase_TIM"/>
</dbReference>
<dbReference type="PANTHER" id="PTHR10889:SF1">
    <property type="entry name" value="DEOXYRIBOSE-PHOSPHATE ALDOLASE"/>
    <property type="match status" value="1"/>
</dbReference>
<dbReference type="AlphaFoldDB" id="A0A7S7SJ30"/>
<keyword evidence="1" id="KW-0963">Cytoplasm</keyword>
<keyword evidence="4" id="KW-1185">Reference proteome</keyword>
<keyword evidence="2" id="KW-0704">Schiff base</keyword>
<dbReference type="Gene3D" id="3.20.20.70">
    <property type="entry name" value="Aldolase class I"/>
    <property type="match status" value="1"/>
</dbReference>
<evidence type="ECO:0000256" key="2">
    <source>
        <dbReference type="ARBA" id="ARBA00023270"/>
    </source>
</evidence>
<reference evidence="3 4" key="1">
    <citation type="submission" date="2020-10" db="EMBL/GenBank/DDBJ databases">
        <title>Complete genome sequence of Paludibaculum fermentans P105T, a facultatively anaerobic acidobacterium capable of dissimilatory Fe(III) reduction.</title>
        <authorList>
            <person name="Dedysh S.N."/>
            <person name="Beletsky A.V."/>
            <person name="Kulichevskaya I.S."/>
            <person name="Mardanov A.V."/>
            <person name="Ravin N.V."/>
        </authorList>
    </citation>
    <scope>NUCLEOTIDE SEQUENCE [LARGE SCALE GENOMIC DNA]</scope>
    <source>
        <strain evidence="3 4">P105</strain>
    </source>
</reference>
<dbReference type="SUPFAM" id="SSF51569">
    <property type="entry name" value="Aldolase"/>
    <property type="match status" value="1"/>
</dbReference>
<name>A0A7S7SJ30_PALFE</name>